<reference evidence="2" key="1">
    <citation type="submission" date="2022-10" db="EMBL/GenBank/DDBJ databases">
        <title>Human gut microbiome strain richness.</title>
        <authorList>
            <person name="Chen-Liaw A."/>
        </authorList>
    </citation>
    <scope>NUCLEOTIDE SEQUENCE</scope>
    <source>
        <strain evidence="2">F7_m1001271B151109d0_201107</strain>
    </source>
</reference>
<protein>
    <submittedName>
        <fullName evidence="2">Uncharacterized protein</fullName>
    </submittedName>
</protein>
<accession>A0AAP3WJI1</accession>
<organism evidence="2 3">
    <name type="scientific">Bacteroides ovatus</name>
    <dbReference type="NCBI Taxonomy" id="28116"/>
    <lineage>
        <taxon>Bacteria</taxon>
        <taxon>Pseudomonadati</taxon>
        <taxon>Bacteroidota</taxon>
        <taxon>Bacteroidia</taxon>
        <taxon>Bacteroidales</taxon>
        <taxon>Bacteroidaceae</taxon>
        <taxon>Bacteroides</taxon>
    </lineage>
</organism>
<proteinExistence type="predicted"/>
<evidence type="ECO:0000313" key="3">
    <source>
        <dbReference type="Proteomes" id="UP001214017"/>
    </source>
</evidence>
<dbReference type="Proteomes" id="UP001214017">
    <property type="component" value="Unassembled WGS sequence"/>
</dbReference>
<evidence type="ECO:0000256" key="1">
    <source>
        <dbReference type="SAM" id="Phobius"/>
    </source>
</evidence>
<sequence length="57" mass="6569">MNSSIFEQRSRFAMIGALMVIISLMFLFYMGSSLVSSTKKYLEQIHKIEITCIDTDE</sequence>
<feature type="transmembrane region" description="Helical" evidence="1">
    <location>
        <begin position="12"/>
        <end position="31"/>
    </location>
</feature>
<comment type="caution">
    <text evidence="2">The sequence shown here is derived from an EMBL/GenBank/DDBJ whole genome shotgun (WGS) entry which is preliminary data.</text>
</comment>
<evidence type="ECO:0000313" key="2">
    <source>
        <dbReference type="EMBL" id="MDC2408463.1"/>
    </source>
</evidence>
<keyword evidence="1" id="KW-0472">Membrane</keyword>
<dbReference type="RefSeq" id="WP_004311774.1">
    <property type="nucleotide sequence ID" value="NZ_BAABYJ010000001.1"/>
</dbReference>
<dbReference type="AlphaFoldDB" id="A0AAP3WJI1"/>
<name>A0AAP3WJI1_BACOV</name>
<dbReference type="EMBL" id="JAQNWR010000006">
    <property type="protein sequence ID" value="MDC2408463.1"/>
    <property type="molecule type" value="Genomic_DNA"/>
</dbReference>
<keyword evidence="1" id="KW-1133">Transmembrane helix</keyword>
<gene>
    <name evidence="2" type="ORF">PO240_11315</name>
</gene>
<keyword evidence="1" id="KW-0812">Transmembrane</keyword>